<evidence type="ECO:0000256" key="1">
    <source>
        <dbReference type="ARBA" id="ARBA00022598"/>
    </source>
</evidence>
<dbReference type="InterPro" id="IPR052032">
    <property type="entry name" value="ATP-dep_AA_Ligase"/>
</dbReference>
<keyword evidence="1" id="KW-0436">Ligase</keyword>
<dbReference type="Pfam" id="PF13535">
    <property type="entry name" value="ATP-grasp_4"/>
    <property type="match status" value="1"/>
</dbReference>
<comment type="caution">
    <text evidence="6">The sequence shown here is derived from an EMBL/GenBank/DDBJ whole genome shotgun (WGS) entry which is preliminary data.</text>
</comment>
<proteinExistence type="predicted"/>
<dbReference type="GO" id="GO:0016829">
    <property type="term" value="F:lyase activity"/>
    <property type="evidence" value="ECO:0007669"/>
    <property type="project" value="UniProtKB-KW"/>
</dbReference>
<gene>
    <name evidence="6" type="ORF">Cme02nite_50310</name>
</gene>
<sequence length="411" mass="44152">MRVLFVGGGSAQQPRLRRIAQNVSSVVLCRASVLEWVHQLPENEAVVILNDDADLDKWLAAGRYLHRQWPLDAVAALAEIDQDKAAAIAEDLGLRFHARATVQAVHDKTFMRERLRASGLEDVPFRQVASLEQLKDFYGEVGPPLLLKPSRGRASTGIATARDETQLAAAFDLASGATAPRLEPSPPIAERYVEGPEFSVEAVTHDGHHYIFAIVEKFKEEISKVETGHLVPARISPETAQALVAHVRRCLSALGVQHGITHSELILGVDGPFLVETHLRQAGDSIVPLTESATGVDICDLHLRQIVGEDLAALPDVAARAQAPQYIAGSAIGFLVPDAAGRLDGIDGLDEARQVDGVVEVKQLVPDGTAVDGLTSSYSRLASVRADAADGDGALKRVEEALALLRVRIVP</sequence>
<organism evidence="6 7">
    <name type="scientific">Catellatospora methionotrophica</name>
    <dbReference type="NCBI Taxonomy" id="121620"/>
    <lineage>
        <taxon>Bacteria</taxon>
        <taxon>Bacillati</taxon>
        <taxon>Actinomycetota</taxon>
        <taxon>Actinomycetes</taxon>
        <taxon>Micromonosporales</taxon>
        <taxon>Micromonosporaceae</taxon>
        <taxon>Catellatospora</taxon>
    </lineage>
</organism>
<dbReference type="SUPFAM" id="SSF56059">
    <property type="entry name" value="Glutathione synthetase ATP-binding domain-like"/>
    <property type="match status" value="1"/>
</dbReference>
<reference evidence="6" key="1">
    <citation type="submission" date="2021-01" db="EMBL/GenBank/DDBJ databases">
        <title>Whole genome shotgun sequence of Catellatospora methionotrophica NBRC 14553.</title>
        <authorList>
            <person name="Komaki H."/>
            <person name="Tamura T."/>
        </authorList>
    </citation>
    <scope>NUCLEOTIDE SEQUENCE</scope>
    <source>
        <strain evidence="6">NBRC 14553</strain>
    </source>
</reference>
<dbReference type="EMBL" id="BONJ01000028">
    <property type="protein sequence ID" value="GIG16699.1"/>
    <property type="molecule type" value="Genomic_DNA"/>
</dbReference>
<dbReference type="GO" id="GO:0005524">
    <property type="term" value="F:ATP binding"/>
    <property type="evidence" value="ECO:0007669"/>
    <property type="project" value="UniProtKB-UniRule"/>
</dbReference>
<dbReference type="GO" id="GO:0046872">
    <property type="term" value="F:metal ion binding"/>
    <property type="evidence" value="ECO:0007669"/>
    <property type="project" value="InterPro"/>
</dbReference>
<dbReference type="InterPro" id="IPR011761">
    <property type="entry name" value="ATP-grasp"/>
</dbReference>
<dbReference type="Gene3D" id="3.40.50.20">
    <property type="match status" value="1"/>
</dbReference>
<evidence type="ECO:0000259" key="5">
    <source>
        <dbReference type="PROSITE" id="PS50975"/>
    </source>
</evidence>
<dbReference type="PANTHER" id="PTHR43585:SF2">
    <property type="entry name" value="ATP-GRASP ENZYME FSQD"/>
    <property type="match status" value="1"/>
</dbReference>
<evidence type="ECO:0000256" key="3">
    <source>
        <dbReference type="ARBA" id="ARBA00022840"/>
    </source>
</evidence>
<evidence type="ECO:0000313" key="7">
    <source>
        <dbReference type="Proteomes" id="UP000660339"/>
    </source>
</evidence>
<accession>A0A8J3PHG3</accession>
<evidence type="ECO:0000313" key="6">
    <source>
        <dbReference type="EMBL" id="GIG16699.1"/>
    </source>
</evidence>
<protein>
    <submittedName>
        <fullName evidence="6">Argininosuccinate lyase</fullName>
    </submittedName>
</protein>
<name>A0A8J3PHG3_9ACTN</name>
<evidence type="ECO:0000256" key="2">
    <source>
        <dbReference type="ARBA" id="ARBA00022741"/>
    </source>
</evidence>
<feature type="domain" description="ATP-grasp" evidence="5">
    <location>
        <begin position="112"/>
        <end position="307"/>
    </location>
</feature>
<keyword evidence="3 4" id="KW-0067">ATP-binding</keyword>
<keyword evidence="2 4" id="KW-0547">Nucleotide-binding</keyword>
<dbReference type="Gene3D" id="3.30.470.20">
    <property type="entry name" value="ATP-grasp fold, B domain"/>
    <property type="match status" value="1"/>
</dbReference>
<dbReference type="PROSITE" id="PS50975">
    <property type="entry name" value="ATP_GRASP"/>
    <property type="match status" value="1"/>
</dbReference>
<dbReference type="Pfam" id="PF18603">
    <property type="entry name" value="LAL_C2"/>
    <property type="match status" value="1"/>
</dbReference>
<dbReference type="InterPro" id="IPR013815">
    <property type="entry name" value="ATP_grasp_subdomain_1"/>
</dbReference>
<dbReference type="Gene3D" id="3.30.1490.20">
    <property type="entry name" value="ATP-grasp fold, A domain"/>
    <property type="match status" value="1"/>
</dbReference>
<dbReference type="InterPro" id="IPR040570">
    <property type="entry name" value="LAL_C2"/>
</dbReference>
<dbReference type="GO" id="GO:0016874">
    <property type="term" value="F:ligase activity"/>
    <property type="evidence" value="ECO:0007669"/>
    <property type="project" value="UniProtKB-KW"/>
</dbReference>
<evidence type="ECO:0000256" key="4">
    <source>
        <dbReference type="PROSITE-ProRule" id="PRU00409"/>
    </source>
</evidence>
<keyword evidence="7" id="KW-1185">Reference proteome</keyword>
<dbReference type="PANTHER" id="PTHR43585">
    <property type="entry name" value="FUMIPYRROLE BIOSYNTHESIS PROTEIN C"/>
    <property type="match status" value="1"/>
</dbReference>
<dbReference type="RefSeq" id="WP_166379062.1">
    <property type="nucleotide sequence ID" value="NZ_BAAATT010000005.1"/>
</dbReference>
<keyword evidence="6" id="KW-0456">Lyase</keyword>
<dbReference type="AlphaFoldDB" id="A0A8J3PHG3"/>
<dbReference type="Proteomes" id="UP000660339">
    <property type="component" value="Unassembled WGS sequence"/>
</dbReference>